<keyword evidence="1" id="KW-1133">Transmembrane helix</keyword>
<evidence type="ECO:0000256" key="1">
    <source>
        <dbReference type="SAM" id="Phobius"/>
    </source>
</evidence>
<protein>
    <submittedName>
        <fullName evidence="2">Secreted protein</fullName>
    </submittedName>
</protein>
<keyword evidence="1" id="KW-0472">Membrane</keyword>
<reference evidence="2" key="1">
    <citation type="submission" date="2017-02" db="UniProtKB">
        <authorList>
            <consortium name="WormBaseParasite"/>
        </authorList>
    </citation>
    <scope>IDENTIFICATION</scope>
</reference>
<proteinExistence type="predicted"/>
<feature type="transmembrane region" description="Helical" evidence="1">
    <location>
        <begin position="47"/>
        <end position="69"/>
    </location>
</feature>
<organism evidence="2">
    <name type="scientific">Taenia asiatica</name>
    <name type="common">Asian tapeworm</name>
    <dbReference type="NCBI Taxonomy" id="60517"/>
    <lineage>
        <taxon>Eukaryota</taxon>
        <taxon>Metazoa</taxon>
        <taxon>Spiralia</taxon>
        <taxon>Lophotrochozoa</taxon>
        <taxon>Platyhelminthes</taxon>
        <taxon>Cestoda</taxon>
        <taxon>Eucestoda</taxon>
        <taxon>Cyclophyllidea</taxon>
        <taxon>Taeniidae</taxon>
        <taxon>Taenia</taxon>
    </lineage>
</organism>
<sequence length="86" mass="9710">LWASPPTTAYLAVQLFFFLVEDSSTWRSTVTGKNVRLPSWTACSFSTVYLCLPVSSSCLLVPIFTFVLLENRLHRCPTKTDMNVCM</sequence>
<keyword evidence="1" id="KW-0812">Transmembrane</keyword>
<evidence type="ECO:0000313" key="2">
    <source>
        <dbReference type="WBParaSite" id="TASK_0000294801-mRNA-1"/>
    </source>
</evidence>
<dbReference type="WBParaSite" id="TASK_0000294801-mRNA-1">
    <property type="protein sequence ID" value="TASK_0000294801-mRNA-1"/>
    <property type="gene ID" value="TASK_0000294801"/>
</dbReference>
<accession>A0A0R3VZV4</accession>
<dbReference type="AlphaFoldDB" id="A0A0R3VZV4"/>
<name>A0A0R3VZV4_TAEAS</name>